<organism evidence="1 2">
    <name type="scientific">Bacillus weihaiensis</name>
    <dbReference type="NCBI Taxonomy" id="1547283"/>
    <lineage>
        <taxon>Bacteria</taxon>
        <taxon>Bacillati</taxon>
        <taxon>Bacillota</taxon>
        <taxon>Bacilli</taxon>
        <taxon>Bacillales</taxon>
        <taxon>Bacillaceae</taxon>
        <taxon>Bacillus</taxon>
    </lineage>
</organism>
<dbReference type="OrthoDB" id="2900737at2"/>
<dbReference type="Proteomes" id="UP000181936">
    <property type="component" value="Chromosome"/>
</dbReference>
<accession>A0A1L3MU79</accession>
<name>A0A1L3MU79_9BACI</name>
<dbReference type="KEGG" id="bwh:A9C19_14675"/>
<sequence length="81" mass="9336">MGYILPIQNDTYTQYVNRSMPVQSHYSHILPVTYAQRAETKNHQPNDESESHFATILKKKLNNSNSISDVTGKGQFFNEYV</sequence>
<evidence type="ECO:0000313" key="2">
    <source>
        <dbReference type="Proteomes" id="UP000181936"/>
    </source>
</evidence>
<evidence type="ECO:0000313" key="1">
    <source>
        <dbReference type="EMBL" id="APH05879.1"/>
    </source>
</evidence>
<dbReference type="RefSeq" id="WP_072580675.1">
    <property type="nucleotide sequence ID" value="NZ_CP016020.1"/>
</dbReference>
<protein>
    <submittedName>
        <fullName evidence="1">Uncharacterized protein</fullName>
    </submittedName>
</protein>
<gene>
    <name evidence="1" type="ORF">A9C19_14675</name>
</gene>
<reference evidence="1 2" key="1">
    <citation type="journal article" date="2016" name="Sci. Rep.">
        <title>Complete genome sequence and transcriptomic analysis of a novel marine strain Bacillus weihaiensis reveals the mechanism of brown algae degradation.</title>
        <authorList>
            <person name="Zhu Y."/>
            <person name="Chen P."/>
            <person name="Bao Y."/>
            <person name="Men Y."/>
            <person name="Zeng Y."/>
            <person name="Yang J."/>
            <person name="Sun J."/>
            <person name="Sun Y."/>
        </authorList>
    </citation>
    <scope>NUCLEOTIDE SEQUENCE [LARGE SCALE GENOMIC DNA]</scope>
    <source>
        <strain evidence="1 2">Alg07</strain>
    </source>
</reference>
<proteinExistence type="predicted"/>
<dbReference type="AlphaFoldDB" id="A0A1L3MU79"/>
<dbReference type="EMBL" id="CP016020">
    <property type="protein sequence ID" value="APH05879.1"/>
    <property type="molecule type" value="Genomic_DNA"/>
</dbReference>
<keyword evidence="2" id="KW-1185">Reference proteome</keyword>